<evidence type="ECO:0000256" key="1">
    <source>
        <dbReference type="SAM" id="MobiDB-lite"/>
    </source>
</evidence>
<name>S8E3Q3_FOMSC</name>
<protein>
    <submittedName>
        <fullName evidence="2">Uncharacterized protein</fullName>
    </submittedName>
</protein>
<organism evidence="2 3">
    <name type="scientific">Fomitopsis schrenkii</name>
    <name type="common">Brown rot fungus</name>
    <dbReference type="NCBI Taxonomy" id="2126942"/>
    <lineage>
        <taxon>Eukaryota</taxon>
        <taxon>Fungi</taxon>
        <taxon>Dikarya</taxon>
        <taxon>Basidiomycota</taxon>
        <taxon>Agaricomycotina</taxon>
        <taxon>Agaricomycetes</taxon>
        <taxon>Polyporales</taxon>
        <taxon>Fomitopsis</taxon>
    </lineage>
</organism>
<dbReference type="InParanoid" id="S8E3Q3"/>
<dbReference type="AlphaFoldDB" id="S8E3Q3"/>
<dbReference type="HOGENOM" id="CLU_2197027_0_0_1"/>
<accession>S8E3Q3</accession>
<proteinExistence type="predicted"/>
<gene>
    <name evidence="2" type="ORF">FOMPIDRAFT_115413</name>
</gene>
<sequence length="108" mass="12312">MPREPMKANNKRVRKPKPWQQTTLKPDLPPPPLPKLLLQNDDEEVEVVNIAVQPRPAIGEGRGLTHDPTLLLSEESPYDFDLDEETARGMTKRIARITGEKKLARREP</sequence>
<evidence type="ECO:0000313" key="3">
    <source>
        <dbReference type="Proteomes" id="UP000015241"/>
    </source>
</evidence>
<keyword evidence="3" id="KW-1185">Reference proteome</keyword>
<feature type="region of interest" description="Disordered" evidence="1">
    <location>
        <begin position="1"/>
        <end position="33"/>
    </location>
</feature>
<evidence type="ECO:0000313" key="2">
    <source>
        <dbReference type="EMBL" id="EPS99437.1"/>
    </source>
</evidence>
<dbReference type="Proteomes" id="UP000015241">
    <property type="component" value="Unassembled WGS sequence"/>
</dbReference>
<dbReference type="EMBL" id="KE504157">
    <property type="protein sequence ID" value="EPS99437.1"/>
    <property type="molecule type" value="Genomic_DNA"/>
</dbReference>
<reference evidence="2 3" key="1">
    <citation type="journal article" date="2012" name="Science">
        <title>The Paleozoic origin of enzymatic lignin decomposition reconstructed from 31 fungal genomes.</title>
        <authorList>
            <person name="Floudas D."/>
            <person name="Binder M."/>
            <person name="Riley R."/>
            <person name="Barry K."/>
            <person name="Blanchette R.A."/>
            <person name="Henrissat B."/>
            <person name="Martinez A.T."/>
            <person name="Otillar R."/>
            <person name="Spatafora J.W."/>
            <person name="Yadav J.S."/>
            <person name="Aerts A."/>
            <person name="Benoit I."/>
            <person name="Boyd A."/>
            <person name="Carlson A."/>
            <person name="Copeland A."/>
            <person name="Coutinho P.M."/>
            <person name="de Vries R.P."/>
            <person name="Ferreira P."/>
            <person name="Findley K."/>
            <person name="Foster B."/>
            <person name="Gaskell J."/>
            <person name="Glotzer D."/>
            <person name="Gorecki P."/>
            <person name="Heitman J."/>
            <person name="Hesse C."/>
            <person name="Hori C."/>
            <person name="Igarashi K."/>
            <person name="Jurgens J.A."/>
            <person name="Kallen N."/>
            <person name="Kersten P."/>
            <person name="Kohler A."/>
            <person name="Kuees U."/>
            <person name="Kumar T.K.A."/>
            <person name="Kuo A."/>
            <person name="LaButti K."/>
            <person name="Larrondo L.F."/>
            <person name="Lindquist E."/>
            <person name="Ling A."/>
            <person name="Lombard V."/>
            <person name="Lucas S."/>
            <person name="Lundell T."/>
            <person name="Martin R."/>
            <person name="McLaughlin D.J."/>
            <person name="Morgenstern I."/>
            <person name="Morin E."/>
            <person name="Murat C."/>
            <person name="Nagy L.G."/>
            <person name="Nolan M."/>
            <person name="Ohm R.A."/>
            <person name="Patyshakuliyeva A."/>
            <person name="Rokas A."/>
            <person name="Ruiz-Duenas F.J."/>
            <person name="Sabat G."/>
            <person name="Salamov A."/>
            <person name="Samejima M."/>
            <person name="Schmutz J."/>
            <person name="Slot J.C."/>
            <person name="St John F."/>
            <person name="Stenlid J."/>
            <person name="Sun H."/>
            <person name="Sun S."/>
            <person name="Syed K."/>
            <person name="Tsang A."/>
            <person name="Wiebenga A."/>
            <person name="Young D."/>
            <person name="Pisabarro A."/>
            <person name="Eastwood D.C."/>
            <person name="Martin F."/>
            <person name="Cullen D."/>
            <person name="Grigoriev I.V."/>
            <person name="Hibbett D.S."/>
        </authorList>
    </citation>
    <scope>NUCLEOTIDE SEQUENCE</scope>
    <source>
        <strain evidence="3">FP-58527</strain>
    </source>
</reference>